<comment type="caution">
    <text evidence="1">The sequence shown here is derived from an EMBL/GenBank/DDBJ whole genome shotgun (WGS) entry which is preliminary data.</text>
</comment>
<accession>A0A8J3AGQ3</accession>
<evidence type="ECO:0000313" key="1">
    <source>
        <dbReference type="EMBL" id="GGI08020.1"/>
    </source>
</evidence>
<gene>
    <name evidence="1" type="ORF">GCM10011354_26990</name>
</gene>
<keyword evidence="2" id="KW-1185">Reference proteome</keyword>
<name>A0A8J3AGQ3_9ACTN</name>
<reference evidence="1" key="2">
    <citation type="submission" date="2020-09" db="EMBL/GenBank/DDBJ databases">
        <authorList>
            <person name="Sun Q."/>
            <person name="Zhou Y."/>
        </authorList>
    </citation>
    <scope>NUCLEOTIDE SEQUENCE</scope>
    <source>
        <strain evidence="1">CGMCC 1.14988</strain>
    </source>
</reference>
<sequence length="83" mass="9446">MMTDRAAPGGLLTGGHVRVVTLDQAAAEARERLDEYESRYDLPSERRAEAFTDAQGHLHQTGDYLLWTDTWQRWRALTARLSS</sequence>
<reference evidence="1" key="1">
    <citation type="journal article" date="2014" name="Int. J. Syst. Evol. Microbiol.">
        <title>Complete genome sequence of Corynebacterium casei LMG S-19264T (=DSM 44701T), isolated from a smear-ripened cheese.</title>
        <authorList>
            <consortium name="US DOE Joint Genome Institute (JGI-PGF)"/>
            <person name="Walter F."/>
            <person name="Albersmeier A."/>
            <person name="Kalinowski J."/>
            <person name="Ruckert C."/>
        </authorList>
    </citation>
    <scope>NUCLEOTIDE SEQUENCE</scope>
    <source>
        <strain evidence="1">CGMCC 1.14988</strain>
    </source>
</reference>
<evidence type="ECO:0000313" key="2">
    <source>
        <dbReference type="Proteomes" id="UP000650511"/>
    </source>
</evidence>
<dbReference type="EMBL" id="BMHA01000010">
    <property type="protein sequence ID" value="GGI08020.1"/>
    <property type="molecule type" value="Genomic_DNA"/>
</dbReference>
<dbReference type="Proteomes" id="UP000650511">
    <property type="component" value="Unassembled WGS sequence"/>
</dbReference>
<proteinExistence type="predicted"/>
<dbReference type="AlphaFoldDB" id="A0A8J3AGQ3"/>
<organism evidence="1 2">
    <name type="scientific">Egicoccus halophilus</name>
    <dbReference type="NCBI Taxonomy" id="1670830"/>
    <lineage>
        <taxon>Bacteria</taxon>
        <taxon>Bacillati</taxon>
        <taxon>Actinomycetota</taxon>
        <taxon>Nitriliruptoria</taxon>
        <taxon>Egicoccales</taxon>
        <taxon>Egicoccaceae</taxon>
        <taxon>Egicoccus</taxon>
    </lineage>
</organism>
<protein>
    <submittedName>
        <fullName evidence="1">Uncharacterized protein</fullName>
    </submittedName>
</protein>